<evidence type="ECO:0000256" key="2">
    <source>
        <dbReference type="SAM" id="MobiDB-lite"/>
    </source>
</evidence>
<dbReference type="Proteomes" id="UP000054350">
    <property type="component" value="Unassembled WGS sequence"/>
</dbReference>
<dbReference type="Gene3D" id="3.90.190.10">
    <property type="entry name" value="Protein tyrosine phosphatase superfamily"/>
    <property type="match status" value="1"/>
</dbReference>
<feature type="region of interest" description="Disordered" evidence="2">
    <location>
        <begin position="288"/>
        <end position="345"/>
    </location>
</feature>
<evidence type="ECO:0000259" key="3">
    <source>
        <dbReference type="PROSITE" id="PS50054"/>
    </source>
</evidence>
<evidence type="ECO:0000259" key="4">
    <source>
        <dbReference type="PROSITE" id="PS50056"/>
    </source>
</evidence>
<evidence type="ECO:0000313" key="6">
    <source>
        <dbReference type="Proteomes" id="UP000054350"/>
    </source>
</evidence>
<dbReference type="STRING" id="578462.A0A0L0SQP4"/>
<dbReference type="GO" id="GO:0140096">
    <property type="term" value="F:catalytic activity, acting on a protein"/>
    <property type="evidence" value="ECO:0007669"/>
    <property type="project" value="UniProtKB-ARBA"/>
</dbReference>
<comment type="similarity">
    <text evidence="1">Belongs to the protein-tyrosine phosphatase family. Non-receptor class subfamily.</text>
</comment>
<evidence type="ECO:0000256" key="1">
    <source>
        <dbReference type="ARBA" id="ARBA00009649"/>
    </source>
</evidence>
<dbReference type="GO" id="GO:0062026">
    <property type="term" value="P:negative regulation of SCF-dependent proteasomal ubiquitin-dependent catabolic process"/>
    <property type="evidence" value="ECO:0007669"/>
    <property type="project" value="TreeGrafter"/>
</dbReference>
<dbReference type="eggNOG" id="KOG1716">
    <property type="taxonomic scope" value="Eukaryota"/>
</dbReference>
<protein>
    <submittedName>
        <fullName evidence="5">Uncharacterized protein</fullName>
    </submittedName>
</protein>
<dbReference type="GO" id="GO:0005737">
    <property type="term" value="C:cytoplasm"/>
    <property type="evidence" value="ECO:0007669"/>
    <property type="project" value="TreeGrafter"/>
</dbReference>
<dbReference type="Pfam" id="PF00782">
    <property type="entry name" value="DSPc"/>
    <property type="match status" value="1"/>
</dbReference>
<dbReference type="InterPro" id="IPR029021">
    <property type="entry name" value="Prot-tyrosine_phosphatase-like"/>
</dbReference>
<dbReference type="PANTHER" id="PTHR46588">
    <property type="entry name" value="SERINE/THREONINE/TYROSINE-INTERACTING PROTEIN"/>
    <property type="match status" value="1"/>
</dbReference>
<dbReference type="InterPro" id="IPR000387">
    <property type="entry name" value="Tyr_Pase_dom"/>
</dbReference>
<proteinExistence type="inferred from homology"/>
<evidence type="ECO:0000313" key="5">
    <source>
        <dbReference type="EMBL" id="KNE64675.1"/>
    </source>
</evidence>
<dbReference type="GO" id="GO:1990444">
    <property type="term" value="F:F-box domain binding"/>
    <property type="evidence" value="ECO:0007669"/>
    <property type="project" value="TreeGrafter"/>
</dbReference>
<feature type="compositionally biased region" description="Low complexity" evidence="2">
    <location>
        <begin position="317"/>
        <end position="333"/>
    </location>
</feature>
<sequence>MTRARRVSFIPTRPVPSSTAASTMALAHGPTSNRPTPLAGSSTCGAPAPQTIFAPSAATYAETLQDRAAAHAGLLAAVEWKYEMRRQMQEIVPGLFLGPYTVARDLEHLQRHGISHCVLVRDPHEARTFVRPLFRGAIEYLELDLADGDNAANTVIPLFDQLAAFLHSAAAIRASSGGSAWPYGGAPVPPFATPDRTAPIVTRTADDGGATKGNVLVYCRDGMSRSPTLVIAYVMQLFGCPYEHAYTYVQNRRFCMAPIDSFKIQLLEYEPILRAQGAMAAAPARPAVAQSAAKRRPAEDDDGGEAVVQPGEGSATGGAASPTATSPSDAPAPRVTKRRNVTGNM</sequence>
<feature type="domain" description="Tyrosine specific protein phosphatases" evidence="4">
    <location>
        <begin position="195"/>
        <end position="253"/>
    </location>
</feature>
<dbReference type="SUPFAM" id="SSF52799">
    <property type="entry name" value="(Phosphotyrosine protein) phosphatases II"/>
    <property type="match status" value="1"/>
</dbReference>
<dbReference type="AlphaFoldDB" id="A0A0L0SQP4"/>
<feature type="domain" description="Tyrosine-protein phosphatase" evidence="3">
    <location>
        <begin position="87"/>
        <end position="275"/>
    </location>
</feature>
<reference evidence="6" key="2">
    <citation type="submission" date="2009-11" db="EMBL/GenBank/DDBJ databases">
        <title>The Genome Sequence of Allomyces macrogynus strain ATCC 38327.</title>
        <authorList>
            <consortium name="The Broad Institute Genome Sequencing Platform"/>
            <person name="Russ C."/>
            <person name="Cuomo C."/>
            <person name="Shea T."/>
            <person name="Young S.K."/>
            <person name="Zeng Q."/>
            <person name="Koehrsen M."/>
            <person name="Haas B."/>
            <person name="Borodovsky M."/>
            <person name="Guigo R."/>
            <person name="Alvarado L."/>
            <person name="Berlin A."/>
            <person name="Borenstein D."/>
            <person name="Chen Z."/>
            <person name="Engels R."/>
            <person name="Freedman E."/>
            <person name="Gellesch M."/>
            <person name="Goldberg J."/>
            <person name="Griggs A."/>
            <person name="Gujja S."/>
            <person name="Heiman D."/>
            <person name="Hepburn T."/>
            <person name="Howarth C."/>
            <person name="Jen D."/>
            <person name="Larson L."/>
            <person name="Lewis B."/>
            <person name="Mehta T."/>
            <person name="Park D."/>
            <person name="Pearson M."/>
            <person name="Roberts A."/>
            <person name="Saif S."/>
            <person name="Shenoy N."/>
            <person name="Sisk P."/>
            <person name="Stolte C."/>
            <person name="Sykes S."/>
            <person name="Walk T."/>
            <person name="White J."/>
            <person name="Yandava C."/>
            <person name="Burger G."/>
            <person name="Gray M.W."/>
            <person name="Holland P.W.H."/>
            <person name="King N."/>
            <person name="Lang F.B.F."/>
            <person name="Roger A.J."/>
            <person name="Ruiz-Trillo I."/>
            <person name="Lander E."/>
            <person name="Nusbaum C."/>
        </authorList>
    </citation>
    <scope>NUCLEOTIDE SEQUENCE [LARGE SCALE GENOMIC DNA]</scope>
    <source>
        <strain evidence="6">ATCC 38327</strain>
    </source>
</reference>
<reference evidence="5 6" key="1">
    <citation type="submission" date="2009-11" db="EMBL/GenBank/DDBJ databases">
        <title>Annotation of Allomyces macrogynus ATCC 38327.</title>
        <authorList>
            <consortium name="The Broad Institute Genome Sequencing Platform"/>
            <person name="Russ C."/>
            <person name="Cuomo C."/>
            <person name="Burger G."/>
            <person name="Gray M.W."/>
            <person name="Holland P.W.H."/>
            <person name="King N."/>
            <person name="Lang F.B.F."/>
            <person name="Roger A.J."/>
            <person name="Ruiz-Trillo I."/>
            <person name="Young S.K."/>
            <person name="Zeng Q."/>
            <person name="Gargeya S."/>
            <person name="Fitzgerald M."/>
            <person name="Haas B."/>
            <person name="Abouelleil A."/>
            <person name="Alvarado L."/>
            <person name="Arachchi H.M."/>
            <person name="Berlin A."/>
            <person name="Chapman S.B."/>
            <person name="Gearin G."/>
            <person name="Goldberg J."/>
            <person name="Griggs A."/>
            <person name="Gujja S."/>
            <person name="Hansen M."/>
            <person name="Heiman D."/>
            <person name="Howarth C."/>
            <person name="Larimer J."/>
            <person name="Lui A."/>
            <person name="MacDonald P.J.P."/>
            <person name="McCowen C."/>
            <person name="Montmayeur A."/>
            <person name="Murphy C."/>
            <person name="Neiman D."/>
            <person name="Pearson M."/>
            <person name="Priest M."/>
            <person name="Roberts A."/>
            <person name="Saif S."/>
            <person name="Shea T."/>
            <person name="Sisk P."/>
            <person name="Stolte C."/>
            <person name="Sykes S."/>
            <person name="Wortman J."/>
            <person name="Nusbaum C."/>
            <person name="Birren B."/>
        </authorList>
    </citation>
    <scope>NUCLEOTIDE SEQUENCE [LARGE SCALE GENOMIC DNA]</scope>
    <source>
        <strain evidence="5 6">ATCC 38327</strain>
    </source>
</reference>
<dbReference type="InterPro" id="IPR000340">
    <property type="entry name" value="Dual-sp_phosphatase_cat-dom"/>
</dbReference>
<dbReference type="GO" id="GO:0005654">
    <property type="term" value="C:nucleoplasm"/>
    <property type="evidence" value="ECO:0007669"/>
    <property type="project" value="TreeGrafter"/>
</dbReference>
<feature type="region of interest" description="Disordered" evidence="2">
    <location>
        <begin position="1"/>
        <end position="44"/>
    </location>
</feature>
<feature type="compositionally biased region" description="Basic residues" evidence="2">
    <location>
        <begin position="335"/>
        <end position="345"/>
    </location>
</feature>
<dbReference type="InterPro" id="IPR052449">
    <property type="entry name" value="STYX-Interacting_Phosphatase"/>
</dbReference>
<feature type="compositionally biased region" description="Polar residues" evidence="2">
    <location>
        <begin position="30"/>
        <end position="44"/>
    </location>
</feature>
<dbReference type="PROSITE" id="PS50056">
    <property type="entry name" value="TYR_PHOSPHATASE_2"/>
    <property type="match status" value="1"/>
</dbReference>
<keyword evidence="6" id="KW-1185">Reference proteome</keyword>
<dbReference type="VEuPathDB" id="FungiDB:AMAG_10029"/>
<organism evidence="5 6">
    <name type="scientific">Allomyces macrogynus (strain ATCC 38327)</name>
    <name type="common">Allomyces javanicus var. macrogynus</name>
    <dbReference type="NCBI Taxonomy" id="578462"/>
    <lineage>
        <taxon>Eukaryota</taxon>
        <taxon>Fungi</taxon>
        <taxon>Fungi incertae sedis</taxon>
        <taxon>Blastocladiomycota</taxon>
        <taxon>Blastocladiomycetes</taxon>
        <taxon>Blastocladiales</taxon>
        <taxon>Blastocladiaceae</taxon>
        <taxon>Allomyces</taxon>
    </lineage>
</organism>
<dbReference type="InterPro" id="IPR020422">
    <property type="entry name" value="TYR_PHOSPHATASE_DUAL_dom"/>
</dbReference>
<name>A0A0L0SQP4_ALLM3</name>
<dbReference type="SMART" id="SM00195">
    <property type="entry name" value="DSPc"/>
    <property type="match status" value="1"/>
</dbReference>
<dbReference type="EMBL" id="GG745345">
    <property type="protein sequence ID" value="KNE64675.1"/>
    <property type="molecule type" value="Genomic_DNA"/>
</dbReference>
<gene>
    <name evidence="5" type="ORF">AMAG_10029</name>
</gene>
<dbReference type="PROSITE" id="PS50054">
    <property type="entry name" value="TYR_PHOSPHATASE_DUAL"/>
    <property type="match status" value="1"/>
</dbReference>
<dbReference type="PANTHER" id="PTHR46588:SF1">
    <property type="entry name" value="SERINE_THREONINE_TYROSINE-INTERACTING PROTEIN"/>
    <property type="match status" value="1"/>
</dbReference>
<dbReference type="GO" id="GO:0070372">
    <property type="term" value="P:regulation of ERK1 and ERK2 cascade"/>
    <property type="evidence" value="ECO:0007669"/>
    <property type="project" value="TreeGrafter"/>
</dbReference>
<dbReference type="OrthoDB" id="2017893at2759"/>
<accession>A0A0L0SQP4</accession>